<dbReference type="PATRIC" id="fig|33888.3.peg.2703"/>
<keyword evidence="2" id="KW-1185">Reference proteome</keyword>
<dbReference type="InterPro" id="IPR013325">
    <property type="entry name" value="RNA_pol_sigma_r2"/>
</dbReference>
<dbReference type="Gene3D" id="1.10.1740.10">
    <property type="match status" value="1"/>
</dbReference>
<dbReference type="EMBL" id="CP015515">
    <property type="protein sequence ID" value="AND17540.1"/>
    <property type="molecule type" value="Genomic_DNA"/>
</dbReference>
<sequence length="362" mass="38229">MPTPLAGPERFAALAAAIADPVRRYLWRRTDEAQADDVLASTLGVLHRRWDDLPDGDPVPWAIGVARLQLQTARRVQRRQVLLAQRVGVVDPPQVHDEEASDVAARLALARVREADAELLRLWAWEGLDIRGIAVVQAESAESVAMRLDRGRTEFAELLAGQERSSSTEDPRSVLHTIDPAATLPPLAPVELAAHIAAATGGPGRQEPSTSVYRRRSPWLTVGVGALSTAAAASLLLPFALGIGGTSSTSFQLYSTGGPGAVCSPVTAEALSPAQVAFRAEVRGIDGAVVTLHVLDRYAGEVGDTVTLTQAAESAVDGAPITFENGVDYLLAADGDTILTCGLSGPSSPELTALYREAFALR</sequence>
<dbReference type="AlphaFoldDB" id="A0A160KUG4"/>
<accession>A0A160KUG4</accession>
<evidence type="ECO:0008006" key="3">
    <source>
        <dbReference type="Google" id="ProtNLM"/>
    </source>
</evidence>
<dbReference type="Proteomes" id="UP000077071">
    <property type="component" value="Chromosome"/>
</dbReference>
<gene>
    <name evidence="1" type="ORF">A6122_2424</name>
</gene>
<dbReference type="OrthoDB" id="5117757at2"/>
<proteinExistence type="predicted"/>
<organism evidence="1 2">
    <name type="scientific">Rathayibacter tritici</name>
    <dbReference type="NCBI Taxonomy" id="33888"/>
    <lineage>
        <taxon>Bacteria</taxon>
        <taxon>Bacillati</taxon>
        <taxon>Actinomycetota</taxon>
        <taxon>Actinomycetes</taxon>
        <taxon>Micrococcales</taxon>
        <taxon>Microbacteriaceae</taxon>
        <taxon>Rathayibacter</taxon>
    </lineage>
</organism>
<evidence type="ECO:0000313" key="1">
    <source>
        <dbReference type="EMBL" id="AND17540.1"/>
    </source>
</evidence>
<dbReference type="STRING" id="33888.A6122_2424"/>
<dbReference type="GO" id="GO:0003700">
    <property type="term" value="F:DNA-binding transcription factor activity"/>
    <property type="evidence" value="ECO:0007669"/>
    <property type="project" value="InterPro"/>
</dbReference>
<dbReference type="SUPFAM" id="SSF88946">
    <property type="entry name" value="Sigma2 domain of RNA polymerase sigma factors"/>
    <property type="match status" value="1"/>
</dbReference>
<protein>
    <recommendedName>
        <fullName evidence="3">Sigma-70 family RNA polymerase sigma factor</fullName>
    </recommendedName>
</protein>
<evidence type="ECO:0000313" key="2">
    <source>
        <dbReference type="Proteomes" id="UP000077071"/>
    </source>
</evidence>
<reference evidence="1 2" key="1">
    <citation type="submission" date="2016-05" db="EMBL/GenBank/DDBJ databases">
        <title>Complete genome sequence of Rathayibacter tritici NCPPB 1953.</title>
        <authorList>
            <person name="Park J."/>
            <person name="Lee H.-H."/>
            <person name="Lee S.-W."/>
            <person name="Seo Y.-S."/>
        </authorList>
    </citation>
    <scope>NUCLEOTIDE SEQUENCE [LARGE SCALE GENOMIC DNA]</scope>
    <source>
        <strain evidence="1 2">NCPPB 1953</strain>
    </source>
</reference>
<name>A0A160KUG4_9MICO</name>
<dbReference type="KEGG" id="rtn:A6122_2424"/>
<dbReference type="GO" id="GO:0006352">
    <property type="term" value="P:DNA-templated transcription initiation"/>
    <property type="evidence" value="ECO:0007669"/>
    <property type="project" value="InterPro"/>
</dbReference>
<dbReference type="RefSeq" id="WP_068255536.1">
    <property type="nucleotide sequence ID" value="NZ_CP015515.1"/>
</dbReference>